<proteinExistence type="predicted"/>
<gene>
    <name evidence="1" type="ORF">LEP1GSC188_0185</name>
</gene>
<accession>M3EN77</accession>
<dbReference type="AlphaFoldDB" id="M3EN77"/>
<name>M3EN77_9LEPT</name>
<evidence type="ECO:0000313" key="2">
    <source>
        <dbReference type="Proteomes" id="UP000011770"/>
    </source>
</evidence>
<organism evidence="1 2">
    <name type="scientific">Leptospira weilii serovar Topaz str. LT2116</name>
    <dbReference type="NCBI Taxonomy" id="1088540"/>
    <lineage>
        <taxon>Bacteria</taxon>
        <taxon>Pseudomonadati</taxon>
        <taxon>Spirochaetota</taxon>
        <taxon>Spirochaetia</taxon>
        <taxon>Leptospirales</taxon>
        <taxon>Leptospiraceae</taxon>
        <taxon>Leptospira</taxon>
    </lineage>
</organism>
<dbReference type="EMBL" id="AHOR02000022">
    <property type="protein sequence ID" value="EMF82498.1"/>
    <property type="molecule type" value="Genomic_DNA"/>
</dbReference>
<reference evidence="1 2" key="1">
    <citation type="submission" date="2013-01" db="EMBL/GenBank/DDBJ databases">
        <authorList>
            <person name="Harkins D.M."/>
            <person name="Durkin A.S."/>
            <person name="Brinkac L.M."/>
            <person name="Haft D.H."/>
            <person name="Selengut J.D."/>
            <person name="Sanka R."/>
            <person name="DePew J."/>
            <person name="Purushe J."/>
            <person name="Tulsiani S.M."/>
            <person name="Graham G.C."/>
            <person name="Burns M.-A."/>
            <person name="Dohnt M.F."/>
            <person name="Smythe L.D."/>
            <person name="McKay D.B."/>
            <person name="Craig S.B."/>
            <person name="Vinetz J.M."/>
            <person name="Sutton G.G."/>
            <person name="Nierman W.C."/>
            <person name="Fouts D.E."/>
        </authorList>
    </citation>
    <scope>NUCLEOTIDE SEQUENCE [LARGE SCALE GENOMIC DNA]</scope>
    <source>
        <strain evidence="1 2">LT2116</strain>
    </source>
</reference>
<protein>
    <submittedName>
        <fullName evidence="1">Uncharacterized protein</fullName>
    </submittedName>
</protein>
<evidence type="ECO:0000313" key="1">
    <source>
        <dbReference type="EMBL" id="EMF82498.1"/>
    </source>
</evidence>
<comment type="caution">
    <text evidence="1">The sequence shown here is derived from an EMBL/GenBank/DDBJ whole genome shotgun (WGS) entry which is preliminary data.</text>
</comment>
<dbReference type="Proteomes" id="UP000011770">
    <property type="component" value="Unassembled WGS sequence"/>
</dbReference>
<sequence length="39" mass="4667">MFSKKKSEISAQPAAIVVYFYLSYYREWTSPQKTDMIMQ</sequence>